<comment type="domain">
    <text evidence="4">The PHD-type zinc finger mediates the binding to H3K4me3.</text>
</comment>
<comment type="subcellular location">
    <subcellularLocation>
        <location evidence="4">Nucleus</location>
    </subcellularLocation>
</comment>
<sequence>MLLPSHLFAPFNLPNVDSTPRHKVEPNVCGETERLQSKVEPQCRIPLVLRFVDSVYHHPTLNSTGALPPRKPPMLKSSIVKYMLSRELEAKQRLQGGQLRIRHEAKPWSISFGFLSELKRWLFNIINDMSTVFEVVTNIAKKQVKQKSSTANGSKSKSSLNRYSEAEVQGTCARQSQAREEVETYEEDEDKHSDTLCRACGENYASDEFWICCDIYEKWFHGKFVCNGKPHHSTPPQQATTTTPSSSSSMENLLRENMERNDVFLQRQAKFIRNLEI</sequence>
<name>A0A9I9ELF4_CUCME</name>
<keyword evidence="2 4" id="KW-0863">Zinc-finger</keyword>
<dbReference type="InterPro" id="IPR045104">
    <property type="entry name" value="Alfin"/>
</dbReference>
<dbReference type="SUPFAM" id="SSF57903">
    <property type="entry name" value="FYVE/PHD zinc finger"/>
    <property type="match status" value="1"/>
</dbReference>
<reference evidence="6" key="1">
    <citation type="submission" date="2023-03" db="UniProtKB">
        <authorList>
            <consortium name="EnsemblPlants"/>
        </authorList>
    </citation>
    <scope>IDENTIFICATION</scope>
</reference>
<dbReference type="AlphaFoldDB" id="A0A9I9ELF4"/>
<keyword evidence="4" id="KW-0804">Transcription</keyword>
<feature type="compositionally biased region" description="Low complexity" evidence="5">
    <location>
        <begin position="147"/>
        <end position="159"/>
    </location>
</feature>
<protein>
    <recommendedName>
        <fullName evidence="4">PHD finger protein ALFIN-LIKE</fullName>
    </recommendedName>
</protein>
<feature type="region of interest" description="Disordered" evidence="5">
    <location>
        <begin position="144"/>
        <end position="188"/>
    </location>
</feature>
<dbReference type="InterPro" id="IPR013083">
    <property type="entry name" value="Znf_RING/FYVE/PHD"/>
</dbReference>
<dbReference type="GO" id="GO:0006325">
    <property type="term" value="P:chromatin organization"/>
    <property type="evidence" value="ECO:0007669"/>
    <property type="project" value="UniProtKB-UniRule"/>
</dbReference>
<keyword evidence="4" id="KW-0805">Transcription regulation</keyword>
<accession>A0A9I9ELF4</accession>
<evidence type="ECO:0000256" key="4">
    <source>
        <dbReference type="RuleBase" id="RU369089"/>
    </source>
</evidence>
<dbReference type="InterPro" id="IPR011011">
    <property type="entry name" value="Znf_FYVE_PHD"/>
</dbReference>
<keyword evidence="1 4" id="KW-0479">Metal-binding</keyword>
<evidence type="ECO:0000256" key="3">
    <source>
        <dbReference type="ARBA" id="ARBA00022833"/>
    </source>
</evidence>
<dbReference type="GO" id="GO:0008270">
    <property type="term" value="F:zinc ion binding"/>
    <property type="evidence" value="ECO:0007669"/>
    <property type="project" value="UniProtKB-KW"/>
</dbReference>
<dbReference type="Gramene" id="MELO3C035339.2.1">
    <property type="protein sequence ID" value="MELO3C035339.2.1"/>
    <property type="gene ID" value="MELO3C035339.2"/>
</dbReference>
<dbReference type="Pfam" id="PF12622">
    <property type="entry name" value="NpwBP"/>
    <property type="match status" value="1"/>
</dbReference>
<dbReference type="GO" id="GO:0000976">
    <property type="term" value="F:transcription cis-regulatory region binding"/>
    <property type="evidence" value="ECO:0007669"/>
    <property type="project" value="TreeGrafter"/>
</dbReference>
<evidence type="ECO:0000256" key="5">
    <source>
        <dbReference type="SAM" id="MobiDB-lite"/>
    </source>
</evidence>
<evidence type="ECO:0000256" key="1">
    <source>
        <dbReference type="ARBA" id="ARBA00022723"/>
    </source>
</evidence>
<organism evidence="6">
    <name type="scientific">Cucumis melo</name>
    <name type="common">Muskmelon</name>
    <dbReference type="NCBI Taxonomy" id="3656"/>
    <lineage>
        <taxon>Eukaryota</taxon>
        <taxon>Viridiplantae</taxon>
        <taxon>Streptophyta</taxon>
        <taxon>Embryophyta</taxon>
        <taxon>Tracheophyta</taxon>
        <taxon>Spermatophyta</taxon>
        <taxon>Magnoliopsida</taxon>
        <taxon>eudicotyledons</taxon>
        <taxon>Gunneridae</taxon>
        <taxon>Pentapetalae</taxon>
        <taxon>rosids</taxon>
        <taxon>fabids</taxon>
        <taxon>Cucurbitales</taxon>
        <taxon>Cucurbitaceae</taxon>
        <taxon>Benincaseae</taxon>
        <taxon>Cucumis</taxon>
    </lineage>
</organism>
<comment type="subunit">
    <text evidence="4">Interacts with H3K4me3 and to a lesser extent with H3K4me2.</text>
</comment>
<proteinExistence type="inferred from homology"/>
<keyword evidence="3 4" id="KW-0862">Zinc</keyword>
<dbReference type="PANTHER" id="PTHR12321:SF172">
    <property type="entry name" value="PHD FINGER PROTEIN ALFIN-LIKE 9"/>
    <property type="match status" value="1"/>
</dbReference>
<dbReference type="EnsemblPlants" id="MELO3C035339.2.1">
    <property type="protein sequence ID" value="MELO3C035339.2.1"/>
    <property type="gene ID" value="MELO3C035339.2"/>
</dbReference>
<evidence type="ECO:0000256" key="2">
    <source>
        <dbReference type="ARBA" id="ARBA00022771"/>
    </source>
</evidence>
<dbReference type="PANTHER" id="PTHR12321">
    <property type="entry name" value="CPG BINDING PROTEIN"/>
    <property type="match status" value="1"/>
</dbReference>
<keyword evidence="4" id="KW-0539">Nucleus</keyword>
<dbReference type="GO" id="GO:0042393">
    <property type="term" value="F:histone binding"/>
    <property type="evidence" value="ECO:0007669"/>
    <property type="project" value="UniProtKB-UniRule"/>
</dbReference>
<evidence type="ECO:0000313" key="6">
    <source>
        <dbReference type="EnsemblPlants" id="MELO3C035339.2.1"/>
    </source>
</evidence>
<dbReference type="GO" id="GO:0005634">
    <property type="term" value="C:nucleus"/>
    <property type="evidence" value="ECO:0007669"/>
    <property type="project" value="UniProtKB-SubCell"/>
</dbReference>
<keyword evidence="4" id="KW-0156">Chromatin regulator</keyword>
<dbReference type="GO" id="GO:0003712">
    <property type="term" value="F:transcription coregulator activity"/>
    <property type="evidence" value="ECO:0007669"/>
    <property type="project" value="TreeGrafter"/>
</dbReference>
<comment type="function">
    <text evidence="4">Histone-binding component that specifically recognizes H3 tails trimethylated on 'Lys-4' (H3K4me3), which mark transcription start sites of virtually all active genes.</text>
</comment>
<dbReference type="Gene3D" id="3.30.40.10">
    <property type="entry name" value="Zinc/RING finger domain, C3HC4 (zinc finger)"/>
    <property type="match status" value="1"/>
</dbReference>
<dbReference type="GO" id="GO:0006355">
    <property type="term" value="P:regulation of DNA-templated transcription"/>
    <property type="evidence" value="ECO:0007669"/>
    <property type="project" value="UniProtKB-UniRule"/>
</dbReference>
<comment type="similarity">
    <text evidence="4">Belongs to the Alfin family.</text>
</comment>